<reference evidence="15" key="1">
    <citation type="submission" date="2018-06" db="EMBL/GenBank/DDBJ databases">
        <authorList>
            <person name="Zhirakovskaya E."/>
        </authorList>
    </citation>
    <scope>NUCLEOTIDE SEQUENCE</scope>
</reference>
<evidence type="ECO:0000256" key="8">
    <source>
        <dbReference type="ARBA" id="ARBA00022723"/>
    </source>
</evidence>
<sequence length="236" mass="26403">MRQIVLDTETTGLEPAQGHRIIEIGCVEIIDRRLTGSHYHQYLQPDREIDEGAIEVHGISNEFLQDKPRFADVVSDFMDFVRGAELVIHNAPFDVGFLNNELKLLDWPDGKIETNCTVLDTLALARKMHPGQKNNLDALCKRYEVKNAHRELHGALLDAEILADVYLLMTGGQTDLLLAGQNNESQSTTGEIRRLSGERPRLRVVQASEAEAAAHEVRLQGISQSNGGVCLWQQEK</sequence>
<dbReference type="GO" id="GO:0045004">
    <property type="term" value="P:DNA replication proofreading"/>
    <property type="evidence" value="ECO:0007669"/>
    <property type="project" value="TreeGrafter"/>
</dbReference>
<evidence type="ECO:0000256" key="13">
    <source>
        <dbReference type="ARBA" id="ARBA00023211"/>
    </source>
</evidence>
<comment type="cofactor">
    <cofactor evidence="1">
        <name>Mn(2+)</name>
        <dbReference type="ChEBI" id="CHEBI:29035"/>
    </cofactor>
</comment>
<dbReference type="GO" id="GO:0005829">
    <property type="term" value="C:cytosol"/>
    <property type="evidence" value="ECO:0007669"/>
    <property type="project" value="TreeGrafter"/>
</dbReference>
<dbReference type="GO" id="GO:0003677">
    <property type="term" value="F:DNA binding"/>
    <property type="evidence" value="ECO:0007669"/>
    <property type="project" value="InterPro"/>
</dbReference>
<evidence type="ECO:0000256" key="2">
    <source>
        <dbReference type="ARBA" id="ARBA00001946"/>
    </source>
</evidence>
<dbReference type="AlphaFoldDB" id="A0A3B1A283"/>
<dbReference type="InterPro" id="IPR013520">
    <property type="entry name" value="Ribonucl_H"/>
</dbReference>
<dbReference type="GO" id="GO:0046872">
    <property type="term" value="F:metal ion binding"/>
    <property type="evidence" value="ECO:0007669"/>
    <property type="project" value="UniProtKB-KW"/>
</dbReference>
<evidence type="ECO:0000256" key="10">
    <source>
        <dbReference type="ARBA" id="ARBA00022839"/>
    </source>
</evidence>
<dbReference type="NCBIfam" id="TIGR00573">
    <property type="entry name" value="dnaq"/>
    <property type="match status" value="1"/>
</dbReference>
<accession>A0A3B1A283</accession>
<dbReference type="InterPro" id="IPR006054">
    <property type="entry name" value="DnaQ"/>
</dbReference>
<dbReference type="PANTHER" id="PTHR30231:SF41">
    <property type="entry name" value="DNA POLYMERASE III SUBUNIT EPSILON"/>
    <property type="match status" value="1"/>
</dbReference>
<dbReference type="SMART" id="SM00479">
    <property type="entry name" value="EXOIII"/>
    <property type="match status" value="1"/>
</dbReference>
<keyword evidence="6" id="KW-0235">DNA replication</keyword>
<dbReference type="Gene3D" id="3.30.420.10">
    <property type="entry name" value="Ribonuclease H-like superfamily/Ribonuclease H"/>
    <property type="match status" value="1"/>
</dbReference>
<keyword evidence="5 15" id="KW-0548">Nucleotidyltransferase</keyword>
<evidence type="ECO:0000256" key="5">
    <source>
        <dbReference type="ARBA" id="ARBA00022695"/>
    </source>
</evidence>
<keyword evidence="4 15" id="KW-0808">Transferase</keyword>
<organism evidence="15">
    <name type="scientific">hydrothermal vent metagenome</name>
    <dbReference type="NCBI Taxonomy" id="652676"/>
    <lineage>
        <taxon>unclassified sequences</taxon>
        <taxon>metagenomes</taxon>
        <taxon>ecological metagenomes</taxon>
    </lineage>
</organism>
<evidence type="ECO:0000259" key="14">
    <source>
        <dbReference type="SMART" id="SM00479"/>
    </source>
</evidence>
<dbReference type="GO" id="GO:0003887">
    <property type="term" value="F:DNA-directed DNA polymerase activity"/>
    <property type="evidence" value="ECO:0007669"/>
    <property type="project" value="UniProtKB-KW"/>
</dbReference>
<name>A0A3B1A283_9ZZZZ</name>
<evidence type="ECO:0000256" key="11">
    <source>
        <dbReference type="ARBA" id="ARBA00022842"/>
    </source>
</evidence>
<dbReference type="CDD" id="cd06131">
    <property type="entry name" value="DNA_pol_III_epsilon_Ecoli_like"/>
    <property type="match status" value="1"/>
</dbReference>
<evidence type="ECO:0000313" key="15">
    <source>
        <dbReference type="EMBL" id="VAW98191.1"/>
    </source>
</evidence>
<dbReference type="InterPro" id="IPR006309">
    <property type="entry name" value="DnaQ_proteo"/>
</dbReference>
<protein>
    <recommendedName>
        <fullName evidence="3">DNA polymerase III subunit epsilon</fullName>
    </recommendedName>
</protein>
<evidence type="ECO:0000256" key="4">
    <source>
        <dbReference type="ARBA" id="ARBA00022679"/>
    </source>
</evidence>
<proteinExistence type="predicted"/>
<evidence type="ECO:0000256" key="7">
    <source>
        <dbReference type="ARBA" id="ARBA00022722"/>
    </source>
</evidence>
<dbReference type="PANTHER" id="PTHR30231">
    <property type="entry name" value="DNA POLYMERASE III SUBUNIT EPSILON"/>
    <property type="match status" value="1"/>
</dbReference>
<evidence type="ECO:0000256" key="9">
    <source>
        <dbReference type="ARBA" id="ARBA00022801"/>
    </source>
</evidence>
<keyword evidence="10" id="KW-0269">Exonuclease</keyword>
<gene>
    <name evidence="15" type="ORF">MNBD_GAMMA19-122</name>
</gene>
<dbReference type="FunFam" id="3.30.420.10:FF:000012">
    <property type="entry name" value="DNA polymerase III subunit epsilon"/>
    <property type="match status" value="1"/>
</dbReference>
<dbReference type="GO" id="GO:0008408">
    <property type="term" value="F:3'-5' exonuclease activity"/>
    <property type="evidence" value="ECO:0007669"/>
    <property type="project" value="TreeGrafter"/>
</dbReference>
<dbReference type="Pfam" id="PF00929">
    <property type="entry name" value="RNase_T"/>
    <property type="match status" value="1"/>
</dbReference>
<evidence type="ECO:0000256" key="12">
    <source>
        <dbReference type="ARBA" id="ARBA00022932"/>
    </source>
</evidence>
<dbReference type="SUPFAM" id="SSF53098">
    <property type="entry name" value="Ribonuclease H-like"/>
    <property type="match status" value="1"/>
</dbReference>
<dbReference type="InterPro" id="IPR012337">
    <property type="entry name" value="RNaseH-like_sf"/>
</dbReference>
<dbReference type="InterPro" id="IPR036397">
    <property type="entry name" value="RNaseH_sf"/>
</dbReference>
<feature type="non-terminal residue" evidence="15">
    <location>
        <position position="236"/>
    </location>
</feature>
<dbReference type="NCBIfam" id="TIGR01406">
    <property type="entry name" value="dnaQ_proteo"/>
    <property type="match status" value="1"/>
</dbReference>
<keyword evidence="8" id="KW-0479">Metal-binding</keyword>
<evidence type="ECO:0000256" key="1">
    <source>
        <dbReference type="ARBA" id="ARBA00001936"/>
    </source>
</evidence>
<keyword evidence="12" id="KW-0239">DNA-directed DNA polymerase</keyword>
<keyword evidence="11" id="KW-0460">Magnesium</keyword>
<dbReference type="EMBL" id="UOFV01000135">
    <property type="protein sequence ID" value="VAW98191.1"/>
    <property type="molecule type" value="Genomic_DNA"/>
</dbReference>
<keyword evidence="13" id="KW-0464">Manganese</keyword>
<keyword evidence="7" id="KW-0540">Nuclease</keyword>
<dbReference type="NCBIfam" id="NF004316">
    <property type="entry name" value="PRK05711.1"/>
    <property type="match status" value="1"/>
</dbReference>
<feature type="domain" description="Exonuclease" evidence="14">
    <location>
        <begin position="2"/>
        <end position="175"/>
    </location>
</feature>
<comment type="cofactor">
    <cofactor evidence="2">
        <name>Mg(2+)</name>
        <dbReference type="ChEBI" id="CHEBI:18420"/>
    </cofactor>
</comment>
<evidence type="ECO:0000256" key="3">
    <source>
        <dbReference type="ARBA" id="ARBA00020352"/>
    </source>
</evidence>
<evidence type="ECO:0000256" key="6">
    <source>
        <dbReference type="ARBA" id="ARBA00022705"/>
    </source>
</evidence>
<keyword evidence="9" id="KW-0378">Hydrolase</keyword>